<feature type="transmembrane region" description="Helical" evidence="6">
    <location>
        <begin position="40"/>
        <end position="58"/>
    </location>
</feature>
<dbReference type="InterPro" id="IPR050189">
    <property type="entry name" value="MFS_Efflux_Transporters"/>
</dbReference>
<dbReference type="InterPro" id="IPR011701">
    <property type="entry name" value="MFS"/>
</dbReference>
<feature type="transmembrane region" description="Helical" evidence="6">
    <location>
        <begin position="100"/>
        <end position="123"/>
    </location>
</feature>
<dbReference type="Pfam" id="PF07690">
    <property type="entry name" value="MFS_1"/>
    <property type="match status" value="1"/>
</dbReference>
<keyword evidence="4 6" id="KW-1133">Transmembrane helix</keyword>
<evidence type="ECO:0000256" key="2">
    <source>
        <dbReference type="ARBA" id="ARBA00022475"/>
    </source>
</evidence>
<evidence type="ECO:0000256" key="4">
    <source>
        <dbReference type="ARBA" id="ARBA00022989"/>
    </source>
</evidence>
<organism evidence="7 8">
    <name type="scientific">Comamonas resistens</name>
    <dbReference type="NCBI Taxonomy" id="3046670"/>
    <lineage>
        <taxon>Bacteria</taxon>
        <taxon>Pseudomonadati</taxon>
        <taxon>Pseudomonadota</taxon>
        <taxon>Betaproteobacteria</taxon>
        <taxon>Burkholderiales</taxon>
        <taxon>Comamonadaceae</taxon>
        <taxon>Comamonas</taxon>
    </lineage>
</organism>
<evidence type="ECO:0000256" key="6">
    <source>
        <dbReference type="SAM" id="Phobius"/>
    </source>
</evidence>
<name>A0ABY8SRU3_9BURK</name>
<dbReference type="Proteomes" id="UP001240697">
    <property type="component" value="Chromosome"/>
</dbReference>
<dbReference type="PANTHER" id="PTHR43124:SF10">
    <property type="entry name" value="PURINE EFFLUX PUMP PBUE"/>
    <property type="match status" value="1"/>
</dbReference>
<keyword evidence="2" id="KW-1003">Cell membrane</keyword>
<dbReference type="Gene3D" id="1.20.1250.20">
    <property type="entry name" value="MFS general substrate transporter like domains"/>
    <property type="match status" value="1"/>
</dbReference>
<proteinExistence type="predicted"/>
<keyword evidence="5 6" id="KW-0472">Membrane</keyword>
<feature type="transmembrane region" description="Helical" evidence="6">
    <location>
        <begin position="70"/>
        <end position="88"/>
    </location>
</feature>
<accession>A0ABY8SRU3</accession>
<evidence type="ECO:0008006" key="9">
    <source>
        <dbReference type="Google" id="ProtNLM"/>
    </source>
</evidence>
<evidence type="ECO:0000313" key="8">
    <source>
        <dbReference type="Proteomes" id="UP001240697"/>
    </source>
</evidence>
<evidence type="ECO:0000256" key="3">
    <source>
        <dbReference type="ARBA" id="ARBA00022692"/>
    </source>
</evidence>
<gene>
    <name evidence="7" type="ORF">QMY55_00915</name>
</gene>
<dbReference type="PANTHER" id="PTHR43124">
    <property type="entry name" value="PURINE EFFLUX PUMP PBUE"/>
    <property type="match status" value="1"/>
</dbReference>
<dbReference type="InterPro" id="IPR036259">
    <property type="entry name" value="MFS_trans_sf"/>
</dbReference>
<evidence type="ECO:0000256" key="1">
    <source>
        <dbReference type="ARBA" id="ARBA00004651"/>
    </source>
</evidence>
<sequence>MSARVWLLALATFVTGLAENITVGILPALAEGRQTPLGVAGQLTTAFSLSFAAGAPLASRFASRWELRRLLCPALGFFIACNLAAALANGYELLLASLMGWHGVLASLAVLAGVVLTLAHLALPLFHGSERIATAAYLRHLRDGRLASAPAVCAASACRSNSCKACSFSSQAASKYSLSALSALEKGVVMGSRRSMTV</sequence>
<keyword evidence="8" id="KW-1185">Reference proteome</keyword>
<dbReference type="SUPFAM" id="SSF103473">
    <property type="entry name" value="MFS general substrate transporter"/>
    <property type="match status" value="1"/>
</dbReference>
<dbReference type="EMBL" id="CP125947">
    <property type="protein sequence ID" value="WHS65752.1"/>
    <property type="molecule type" value="Genomic_DNA"/>
</dbReference>
<reference evidence="7 8" key="1">
    <citation type="submission" date="2023-05" db="EMBL/GenBank/DDBJ databases">
        <authorList>
            <person name="Yin Y."/>
            <person name="Lu Z."/>
        </authorList>
    </citation>
    <scope>NUCLEOTIDE SEQUENCE [LARGE SCALE GENOMIC DNA]</scope>
    <source>
        <strain evidence="7 8">ZM22</strain>
    </source>
</reference>
<evidence type="ECO:0000313" key="7">
    <source>
        <dbReference type="EMBL" id="WHS65752.1"/>
    </source>
</evidence>
<evidence type="ECO:0000256" key="5">
    <source>
        <dbReference type="ARBA" id="ARBA00023136"/>
    </source>
</evidence>
<keyword evidence="3 6" id="KW-0812">Transmembrane</keyword>
<dbReference type="RefSeq" id="WP_283486857.1">
    <property type="nucleotide sequence ID" value="NZ_CP125947.1"/>
</dbReference>
<protein>
    <recommendedName>
        <fullName evidence="9">MFS transporter</fullName>
    </recommendedName>
</protein>
<comment type="subcellular location">
    <subcellularLocation>
        <location evidence="1">Cell membrane</location>
        <topology evidence="1">Multi-pass membrane protein</topology>
    </subcellularLocation>
</comment>